<evidence type="ECO:0000313" key="1">
    <source>
        <dbReference type="EMBL" id="MCC9073235.1"/>
    </source>
</evidence>
<dbReference type="Gene3D" id="2.180.10.10">
    <property type="entry name" value="RHS repeat-associated core"/>
    <property type="match status" value="1"/>
</dbReference>
<gene>
    <name evidence="1" type="ORF">LNQ49_16785</name>
</gene>
<sequence>MLEENNYYPFGLKHEGYNTDNKQQNYKYKYNGKELQDESIGGNQLNVYDYGFRLYDPAIGRMQNPDPLAELAYELTPNRYCFNNPVNFIDPSGLWEITAGGGYTTNKEEDIKRFMSYLGFENNALNNSPTFEQQSTFIDGEMSVGGQGKLSDGSTLADEFSVTTYKQDDGGIKGYADEKSFGNFWHGVQKNLTPNGLDTRTVGHNIFWLTYPGPLNPKTYAGDDDYSYVPNRVEEYSALAHDLGYDRLNIRGGGGVLLKVRVLQIINLLHKN</sequence>
<accession>A0ABS8MWT8</accession>
<proteinExistence type="predicted"/>
<dbReference type="RefSeq" id="WP_229991347.1">
    <property type="nucleotide sequence ID" value="NZ_JAJJMO010000001.1"/>
</dbReference>
<protein>
    <submittedName>
        <fullName evidence="1">RHS repeat-associated core domain-containing protein</fullName>
    </submittedName>
</protein>
<evidence type="ECO:0000313" key="2">
    <source>
        <dbReference type="Proteomes" id="UP001430919"/>
    </source>
</evidence>
<dbReference type="PANTHER" id="PTHR32305:SF15">
    <property type="entry name" value="PROTEIN RHSA-RELATED"/>
    <property type="match status" value="1"/>
</dbReference>
<dbReference type="PANTHER" id="PTHR32305">
    <property type="match status" value="1"/>
</dbReference>
<dbReference type="NCBIfam" id="TIGR03696">
    <property type="entry name" value="Rhs_assc_core"/>
    <property type="match status" value="1"/>
</dbReference>
<dbReference type="EMBL" id="JAJJMO010000001">
    <property type="protein sequence ID" value="MCC9073235.1"/>
    <property type="molecule type" value="Genomic_DNA"/>
</dbReference>
<dbReference type="InterPro" id="IPR050708">
    <property type="entry name" value="T6SS_VgrG/RHS"/>
</dbReference>
<comment type="caution">
    <text evidence="1">The sequence shown here is derived from an EMBL/GenBank/DDBJ whole genome shotgun (WGS) entry which is preliminary data.</text>
</comment>
<reference evidence="1" key="1">
    <citation type="submission" date="2021-11" db="EMBL/GenBank/DDBJ databases">
        <title>Description of novel Flavobacterium species.</title>
        <authorList>
            <person name="Saticioglu I.B."/>
            <person name="Ay H."/>
            <person name="Altun S."/>
            <person name="Duman M."/>
        </authorList>
    </citation>
    <scope>NUCLEOTIDE SEQUENCE</scope>
    <source>
        <strain evidence="1">F-65</strain>
    </source>
</reference>
<dbReference type="Proteomes" id="UP001430919">
    <property type="component" value="Unassembled WGS sequence"/>
</dbReference>
<dbReference type="InterPro" id="IPR022385">
    <property type="entry name" value="Rhs_assc_core"/>
</dbReference>
<organism evidence="1 2">
    <name type="scientific">Flavobacterium pisciphilum</name>
    <dbReference type="NCBI Taxonomy" id="2893755"/>
    <lineage>
        <taxon>Bacteria</taxon>
        <taxon>Pseudomonadati</taxon>
        <taxon>Bacteroidota</taxon>
        <taxon>Flavobacteriia</taxon>
        <taxon>Flavobacteriales</taxon>
        <taxon>Flavobacteriaceae</taxon>
        <taxon>Flavobacterium</taxon>
    </lineage>
</organism>
<keyword evidence="2" id="KW-1185">Reference proteome</keyword>
<name>A0ABS8MWT8_9FLAO</name>